<gene>
    <name evidence="1" type="ORF">HNR24_000370</name>
</gene>
<evidence type="ECO:0008006" key="3">
    <source>
        <dbReference type="Google" id="ProtNLM"/>
    </source>
</evidence>
<name>A0A839FUH8_9MICC</name>
<evidence type="ECO:0000313" key="2">
    <source>
        <dbReference type="Proteomes" id="UP000546252"/>
    </source>
</evidence>
<evidence type="ECO:0000313" key="1">
    <source>
        <dbReference type="EMBL" id="MBA8920437.1"/>
    </source>
</evidence>
<reference evidence="1 2" key="1">
    <citation type="submission" date="2020-08" db="EMBL/GenBank/DDBJ databases">
        <title>Sequencing the genomes of 1000 actinobacteria strains.</title>
        <authorList>
            <person name="Klenk H.-P."/>
        </authorList>
    </citation>
    <scope>NUCLEOTIDE SEQUENCE [LARGE SCALE GENOMIC DNA]</scope>
    <source>
        <strain evidence="1 2">DSM 19081</strain>
    </source>
</reference>
<protein>
    <recommendedName>
        <fullName evidence="3">HK97 gp10 family phage protein</fullName>
    </recommendedName>
</protein>
<comment type="caution">
    <text evidence="1">The sequence shown here is derived from an EMBL/GenBank/DDBJ whole genome shotgun (WGS) entry which is preliminary data.</text>
</comment>
<dbReference type="EMBL" id="JACJIH010000001">
    <property type="protein sequence ID" value="MBA8920437.1"/>
    <property type="molecule type" value="Genomic_DNA"/>
</dbReference>
<proteinExistence type="predicted"/>
<organism evidence="1 2">
    <name type="scientific">Nesterenkonia jeotgali</name>
    <dbReference type="NCBI Taxonomy" id="317018"/>
    <lineage>
        <taxon>Bacteria</taxon>
        <taxon>Bacillati</taxon>
        <taxon>Actinomycetota</taxon>
        <taxon>Actinomycetes</taxon>
        <taxon>Micrococcales</taxon>
        <taxon>Micrococcaceae</taxon>
        <taxon>Nesterenkonia</taxon>
    </lineage>
</organism>
<accession>A0A839FUH8</accession>
<sequence>MTAGNELQRFGTDLGRIASRALPDVDKVLEVGANKIKKGLNDNLAGSSSFRPASGSVTYDRQAGLGSISYVIGPDKQRRGGALGNIAFFGTSRGGGTVDLEGPLREEAPIVEGLLGDLMGKWSRSV</sequence>
<dbReference type="Proteomes" id="UP000546252">
    <property type="component" value="Unassembled WGS sequence"/>
</dbReference>
<dbReference type="AlphaFoldDB" id="A0A839FUH8"/>
<dbReference type="RefSeq" id="WP_182494849.1">
    <property type="nucleotide sequence ID" value="NZ_BAAAKT010000002.1"/>
</dbReference>